<evidence type="ECO:0000313" key="3">
    <source>
        <dbReference type="Proteomes" id="UP000183940"/>
    </source>
</evidence>
<dbReference type="STRING" id="1925591.BI308_08685"/>
<protein>
    <recommendedName>
        <fullName evidence="4">LamG-like jellyroll fold domain-containing protein</fullName>
    </recommendedName>
</protein>
<dbReference type="Proteomes" id="UP000183940">
    <property type="component" value="Unassembled WGS sequence"/>
</dbReference>
<accession>A0A1L9QTN3</accession>
<comment type="caution">
    <text evidence="2">The sequence shown here is derived from an EMBL/GenBank/DDBJ whole genome shotgun (WGS) entry which is preliminary data.</text>
</comment>
<feature type="region of interest" description="Disordered" evidence="1">
    <location>
        <begin position="769"/>
        <end position="788"/>
    </location>
</feature>
<dbReference type="InterPro" id="IPR013320">
    <property type="entry name" value="ConA-like_dom_sf"/>
</dbReference>
<evidence type="ECO:0000313" key="2">
    <source>
        <dbReference type="EMBL" id="OJJ26023.1"/>
    </source>
</evidence>
<dbReference type="InterPro" id="IPR011024">
    <property type="entry name" value="G_crystallin-like"/>
</dbReference>
<dbReference type="SUPFAM" id="SSF49899">
    <property type="entry name" value="Concanavalin A-like lectins/glucanases"/>
    <property type="match status" value="1"/>
</dbReference>
<dbReference type="Gene3D" id="2.60.20.10">
    <property type="entry name" value="Crystallins"/>
    <property type="match status" value="1"/>
</dbReference>
<name>A0A1L9QTN3_9CYAN</name>
<dbReference type="Pfam" id="PF13385">
    <property type="entry name" value="Laminin_G_3"/>
    <property type="match status" value="1"/>
</dbReference>
<proteinExistence type="predicted"/>
<evidence type="ECO:0000256" key="1">
    <source>
        <dbReference type="SAM" id="MobiDB-lite"/>
    </source>
</evidence>
<organism evidence="2 3">
    <name type="scientific">Roseofilum reptotaenium AO1-A</name>
    <dbReference type="NCBI Taxonomy" id="1925591"/>
    <lineage>
        <taxon>Bacteria</taxon>
        <taxon>Bacillati</taxon>
        <taxon>Cyanobacteriota</taxon>
        <taxon>Cyanophyceae</taxon>
        <taxon>Desertifilales</taxon>
        <taxon>Desertifilaceae</taxon>
        <taxon>Roseofilum</taxon>
    </lineage>
</organism>
<reference evidence="2" key="1">
    <citation type="submission" date="2016-10" db="EMBL/GenBank/DDBJ databases">
        <title>CRISPR-Cas defence system in Roseofilum reptotaenium: evidence of a bacteriophage-cyanobacterium arms race in the coral black band disease.</title>
        <authorList>
            <person name="Buerger P."/>
            <person name="Wood-Charlson E.M."/>
            <person name="Weynberg K.D."/>
            <person name="Willis B."/>
            <person name="Van Oppen M.J."/>
        </authorList>
    </citation>
    <scope>NUCLEOTIDE SEQUENCE [LARGE SCALE GENOMIC DNA]</scope>
    <source>
        <strain evidence="2">AO1-A</strain>
    </source>
</reference>
<keyword evidence="3" id="KW-1185">Reference proteome</keyword>
<gene>
    <name evidence="2" type="ORF">BI308_08685</name>
</gene>
<dbReference type="SUPFAM" id="SSF49695">
    <property type="entry name" value="gamma-Crystallin-like"/>
    <property type="match status" value="1"/>
</dbReference>
<sequence length="1384" mass="151670">MAIQPNYHWQFNEREGFIAKDTIGGVESRFHKVSFEGHGRIGHGVKLSALDSRMTLHGMTERFGTRDFTIAFGIKILNVFKQNDTDIIGNRNVGGHGNWFSLCLQHQGKNLTFEVDENSKGKNYACAKTEQLPNLVDKKWHHVALVRQGKTLKIYFDGSLVKTGTSKTGVANITSKVEIKLGHHTRHTPAAQYEDLRIYHTALSDAEIQALIPPVNPSLRQGEIELVASDNAAVILSQNVDDLSHFSSSFKQLRVGNNTGVTLYQQNDFKGTAQKCYADLPDIRHSRLRNFPKSIRIWSTVGEPFTGKWIIKAPNGRFLSLGKTRLVTTSKQGSNGLFKFHYNLQQDRLQLIPGSDQANALFTLSAVEAPASLLVDDSDSLPGEFSLIDQAKNEWLELIGGNTFRWTQQKENRAVFVRAVKFADNEGQVGELAPGEVALYEHAAYHGKTWILSDSAKVASGEHKRLVDFQGLNDQVSSIRLGPDTGATLFKHSNYQVAEDKREEEIEDILKNVPWLGESQIGNDALSSVKIFRTIEPENVFSSYTTKLSQDYRMVGDNLVEFSAYRTTLRFKPGAGEIEVSATDLTQIEVEGTTYNIDEERSVTLSPNELSFIMITSEADGIDTPGLKIRTSEMALNEQVVIFPNREAHQQIAELEDGALWNAKDAKGNLIVDRNAHTQAEVASAQNTIKRVMATVAYGEDTPTAKNRVQSANRVVSGATIDKPWELTLGATGGNTAALRADGKQSVVAKPLITERQVSSDEWQQLLAQATPAEAEESPEAGTPESSGVISPFPVKFLSLRIGRPFRRLRDAIKNAASVVIGKVKDVVHVIVKTVEGVIDFVVDTVEKVVDFVEGVVETVVESIKQFIEFLQFLFDWEDILETQKYLVKAINDGFDFAAQQVDALKVPVSNFVEDLQDTVEEGLNQLVETLGGDPSEVQKSDFELPEVVEWFFSKLLGGSKQDDAEPAPKLSAQLNEDSQLGNFLFHFTEAFEDTTGAVLRGFEGLGEAIAALISNPLKPQLAVIVLVETLRDVVIQMLDAVKNLVLGFLDAIAEAVKQLKNLLNAEIKIPFISDLFKLIGAGKLTALNLASLLLAIPTTVVSKLVFGEAPFKNEPPLDFTSPATAQAIAPPVAALRSVNAVGEDAIAQAVAEPQISIRETNSARRKSIQHWGTTGLFADVINGLITAVLDATPEGAADKPNEQTAGFGFEVVSLVLSGYSWLASFPSSPDFPGGRPYNLLAHKVSKTENEQEYWERVMWGWRSALYWLDTVVFMAKGAAKLAGNKEVKLQRMRRADAGTIGFTFACSVVDAGLASRYLATIPKADKPGLEIANEVVSWLPNLLCPMRLAGPKGAIALSAVDFVAAFANFGMGHALLNNDLAEL</sequence>
<dbReference type="Gene3D" id="2.60.120.200">
    <property type="match status" value="1"/>
</dbReference>
<evidence type="ECO:0008006" key="4">
    <source>
        <dbReference type="Google" id="ProtNLM"/>
    </source>
</evidence>
<dbReference type="EMBL" id="MLAW01000011">
    <property type="protein sequence ID" value="OJJ26023.1"/>
    <property type="molecule type" value="Genomic_DNA"/>
</dbReference>